<dbReference type="PANTHER" id="PTHR43685">
    <property type="entry name" value="GLYCOSYLTRANSFERASE"/>
    <property type="match status" value="1"/>
</dbReference>
<dbReference type="AlphaFoldDB" id="A0A1H5VMR3"/>
<gene>
    <name evidence="1" type="ORF">SAMN05421751_106108</name>
</gene>
<dbReference type="SUPFAM" id="SSF53448">
    <property type="entry name" value="Nucleotide-diphospho-sugar transferases"/>
    <property type="match status" value="1"/>
</dbReference>
<dbReference type="RefSeq" id="WP_104007793.1">
    <property type="nucleotide sequence ID" value="NZ_FNVD01000006.1"/>
</dbReference>
<dbReference type="Gene3D" id="3.90.550.10">
    <property type="entry name" value="Spore Coat Polysaccharide Biosynthesis Protein SpsA, Chain A"/>
    <property type="match status" value="1"/>
</dbReference>
<keyword evidence="1" id="KW-0808">Transferase</keyword>
<dbReference type="InterPro" id="IPR029044">
    <property type="entry name" value="Nucleotide-diphossugar_trans"/>
</dbReference>
<keyword evidence="2" id="KW-1185">Reference proteome</keyword>
<dbReference type="GO" id="GO:0016740">
    <property type="term" value="F:transferase activity"/>
    <property type="evidence" value="ECO:0007669"/>
    <property type="project" value="UniProtKB-KW"/>
</dbReference>
<evidence type="ECO:0000313" key="2">
    <source>
        <dbReference type="Proteomes" id="UP000236742"/>
    </source>
</evidence>
<proteinExistence type="predicted"/>
<dbReference type="Proteomes" id="UP000236742">
    <property type="component" value="Unassembled WGS sequence"/>
</dbReference>
<dbReference type="PANTHER" id="PTHR43685:SF2">
    <property type="entry name" value="GLYCOSYLTRANSFERASE 2-LIKE DOMAIN-CONTAINING PROTEIN"/>
    <property type="match status" value="1"/>
</dbReference>
<dbReference type="InterPro" id="IPR050834">
    <property type="entry name" value="Glycosyltransf_2"/>
</dbReference>
<evidence type="ECO:0000313" key="1">
    <source>
        <dbReference type="EMBL" id="SEF88168.1"/>
    </source>
</evidence>
<organism evidence="1 2">
    <name type="scientific">Jhaorihella thermophila</name>
    <dbReference type="NCBI Taxonomy" id="488547"/>
    <lineage>
        <taxon>Bacteria</taxon>
        <taxon>Pseudomonadati</taxon>
        <taxon>Pseudomonadota</taxon>
        <taxon>Alphaproteobacteria</taxon>
        <taxon>Rhodobacterales</taxon>
        <taxon>Paracoccaceae</taxon>
        <taxon>Jhaorihella</taxon>
    </lineage>
</organism>
<accession>A0A1H5VMR3</accession>
<sequence length="421" mass="47417">MRDPLAVSVVIVSRDRPEYLRRCILGVSQLCYPRFEVVVVADHASCTALRGLPQAAHTKIVEFGEANISAARNAGIAYAAGEIVAFIDDDAVPEPTWLDYLTEPFAEPVVMAVGGYVRGRNGISFQSRAAMVDRTGRETPLRVPPNRMSIPELPDDHAVKTEGTNMAFRRACLVDIGGFDPRFRFFLDETDLNLRLAARAHVTAVAPLAEVHHGFAPSRRRRADRTPTDLRQIGASWAVFLHEHAATGQREAAWRRVQAEQRKRLVEHMVAGTLEPRDVRCLLRGLREGHAEGLARVEVPVALPPRPEQPFRPFPGRHGARPVLISGRFWTRRRQRARARAAVEAGNIVTVMRFTHTALFHTVRFRDEGFWEHTGGLFGRSDRDQRLFTFWTFAARVHAEAERVRLVRGLDEYVGERRAVL</sequence>
<protein>
    <submittedName>
        <fullName evidence="1">Glycosyltransferase, GT2 family</fullName>
    </submittedName>
</protein>
<dbReference type="Pfam" id="PF13641">
    <property type="entry name" value="Glyco_tranf_2_3"/>
    <property type="match status" value="1"/>
</dbReference>
<dbReference type="OrthoDB" id="153025at2"/>
<dbReference type="EMBL" id="FNVD01000006">
    <property type="protein sequence ID" value="SEF88168.1"/>
    <property type="molecule type" value="Genomic_DNA"/>
</dbReference>
<name>A0A1H5VMR3_9RHOB</name>
<reference evidence="1 2" key="1">
    <citation type="submission" date="2016-10" db="EMBL/GenBank/DDBJ databases">
        <authorList>
            <person name="de Groot N.N."/>
        </authorList>
    </citation>
    <scope>NUCLEOTIDE SEQUENCE [LARGE SCALE GENOMIC DNA]</scope>
    <source>
        <strain evidence="1 2">DSM 23413</strain>
    </source>
</reference>